<evidence type="ECO:0000313" key="2">
    <source>
        <dbReference type="Proteomes" id="UP001161497"/>
    </source>
</evidence>
<dbReference type="EMBL" id="OX458932">
    <property type="protein sequence ID" value="CAI9085015.1"/>
    <property type="molecule type" value="Genomic_DNA"/>
</dbReference>
<protein>
    <submittedName>
        <fullName evidence="1">Uncharacterized protein</fullName>
    </submittedName>
</protein>
<proteinExistence type="predicted"/>
<gene>
    <name evidence="1" type="ORF">MFUM_0633</name>
</gene>
<sequence>MPALWACKLYGEGWRIQPQGKDRISGDMTVVATRPAACDPFGGVFPQERETARLESR</sequence>
<evidence type="ECO:0000313" key="1">
    <source>
        <dbReference type="EMBL" id="CAI9085015.1"/>
    </source>
</evidence>
<name>A0ABM9IBH7_9BACT</name>
<organism evidence="1 2">
    <name type="scientific">Candidatus Methylacidiphilum fumarolicum</name>
    <dbReference type="NCBI Taxonomy" id="591154"/>
    <lineage>
        <taxon>Bacteria</taxon>
        <taxon>Pseudomonadati</taxon>
        <taxon>Verrucomicrobiota</taxon>
        <taxon>Methylacidiphilae</taxon>
        <taxon>Methylacidiphilales</taxon>
        <taxon>Methylacidiphilaceae</taxon>
        <taxon>Methylacidiphilum (ex Ratnadevi et al. 2023)</taxon>
    </lineage>
</organism>
<accession>A0ABM9IBH7</accession>
<reference evidence="1" key="1">
    <citation type="submission" date="2023-03" db="EMBL/GenBank/DDBJ databases">
        <authorList>
            <person name="Cremers G."/>
            <person name="Picone N."/>
        </authorList>
    </citation>
    <scope>NUCLEOTIDE SEQUENCE</scope>
    <source>
        <strain evidence="1">Sample_alias</strain>
    </source>
</reference>
<dbReference type="Proteomes" id="UP001161497">
    <property type="component" value="Chromosome"/>
</dbReference>
<keyword evidence="2" id="KW-1185">Reference proteome</keyword>